<evidence type="ECO:0000256" key="4">
    <source>
        <dbReference type="ARBA" id="ARBA00038299"/>
    </source>
</evidence>
<comment type="similarity">
    <text evidence="4">Belongs to the 5'-3' exonuclease family.</text>
</comment>
<sequence length="768" mass="87984">MGVPGFFKWLSLRYPHIIETVKKPPRSKTDFLYLDINALFHVATRNKASSKKKHRTPRRVLSKVFKEMDAAFNICEPQVLVYIAMDGVAPRAKMNEQRSRRYLAQDNHKSILPSSPSNTSISGNISSSESSDDASKNEKDGKDSGFFVPVDSVSISAGTSFMQAANDAIRYYIYQRLNGRARNLQIIFNDSSVAGEGEHKIFRFLNTQRKHPGYNSKFKHTVCGGDADFIMYALLTHEPNLRILRPGVDGKDVVLNISKLRKHIVHDMVVPQLNKVINEENIIEDFVCIVNLLGNDFLPRVTYLRETGVDLLFKAYRNYFNESRTYIINKGGFINMDRFLRFIKFLEDVIFGRRMSNLSFTSIGNINEAAIRANDYVKTICWILQYYSGECPSWRFYYPHHKPPSIHDILNHVKAENFDQTFTKDTPMRPFEQLMSIIPPVCHYLLPEPFRDLLTDPKSPIVKYYPREYSCSNSKAVLPFIDEKVLSETMAPRYSLLSPEDERRNNVNGNIQIYAGRNSSSYSIIYSLCTARGGKFVFPADSKFYGQLFYDGQMRISIDSPINEWSKIYRNSVVNAEYKLPCVPDNLSKLQLLLNITATLSSSNKNEALFNYQPSSSSCSNKNEQKSKIIPNSNLIKDNRNMYEGYSEYQSNASTGYLTNQSNVETSVQLRPTSVNLTNLTSQSRNYGTTTNLRHNKSKIDQLFSDSYTNGQYRRSVAPQAKVQNNVRYSANRNQTISTYNNQNIRQEGQFNSFNTVNNGNINYSRKY</sequence>
<feature type="domain" description="Xrn1 helical" evidence="7">
    <location>
        <begin position="277"/>
        <end position="358"/>
    </location>
</feature>
<dbReference type="Pfam" id="PF03159">
    <property type="entry name" value="XRN_N"/>
    <property type="match status" value="1"/>
</dbReference>
<dbReference type="GO" id="GO:0005634">
    <property type="term" value="C:nucleus"/>
    <property type="evidence" value="ECO:0007669"/>
    <property type="project" value="TreeGrafter"/>
</dbReference>
<accession>A0A015JG86</accession>
<dbReference type="GO" id="GO:0000956">
    <property type="term" value="P:nuclear-transcribed mRNA catabolic process"/>
    <property type="evidence" value="ECO:0007669"/>
    <property type="project" value="TreeGrafter"/>
</dbReference>
<feature type="domain" description="Xrn1 N-terminal" evidence="6">
    <location>
        <begin position="1"/>
        <end position="245"/>
    </location>
</feature>
<dbReference type="Pfam" id="PF17846">
    <property type="entry name" value="XRN_M"/>
    <property type="match status" value="2"/>
</dbReference>
<dbReference type="STRING" id="1432141.A0A015JG86"/>
<dbReference type="Gene3D" id="1.25.40.1050">
    <property type="match status" value="1"/>
</dbReference>
<evidence type="ECO:0000259" key="6">
    <source>
        <dbReference type="Pfam" id="PF03159"/>
    </source>
</evidence>
<dbReference type="AlphaFoldDB" id="A0A015JG86"/>
<evidence type="ECO:0000313" key="8">
    <source>
        <dbReference type="EMBL" id="EXX53964.1"/>
    </source>
</evidence>
<dbReference type="InterPro" id="IPR004859">
    <property type="entry name" value="Xrn1_N"/>
</dbReference>
<dbReference type="EMBL" id="JEMT01028689">
    <property type="protein sequence ID" value="EXX53964.1"/>
    <property type="molecule type" value="Genomic_DNA"/>
</dbReference>
<dbReference type="OrthoDB" id="372487at2759"/>
<dbReference type="PANTHER" id="PTHR12341">
    <property type="entry name" value="5'-&gt;3' EXORIBONUCLEASE"/>
    <property type="match status" value="1"/>
</dbReference>
<keyword evidence="9" id="KW-1185">Reference proteome</keyword>
<name>A0A015JG86_RHIIW</name>
<dbReference type="Gene3D" id="3.40.50.12390">
    <property type="match status" value="2"/>
</dbReference>
<dbReference type="InterPro" id="IPR027073">
    <property type="entry name" value="5_3_exoribonuclease"/>
</dbReference>
<dbReference type="Proteomes" id="UP000022910">
    <property type="component" value="Unassembled WGS sequence"/>
</dbReference>
<organism evidence="8 9">
    <name type="scientific">Rhizophagus irregularis (strain DAOM 197198w)</name>
    <name type="common">Glomus intraradices</name>
    <dbReference type="NCBI Taxonomy" id="1432141"/>
    <lineage>
        <taxon>Eukaryota</taxon>
        <taxon>Fungi</taxon>
        <taxon>Fungi incertae sedis</taxon>
        <taxon>Mucoromycota</taxon>
        <taxon>Glomeromycotina</taxon>
        <taxon>Glomeromycetes</taxon>
        <taxon>Glomerales</taxon>
        <taxon>Glomeraceae</taxon>
        <taxon>Rhizophagus</taxon>
    </lineage>
</organism>
<protein>
    <submittedName>
        <fullName evidence="8">Rat1p</fullName>
    </submittedName>
</protein>
<dbReference type="GO" id="GO:0004534">
    <property type="term" value="F:5'-3' RNA exonuclease activity"/>
    <property type="evidence" value="ECO:0007669"/>
    <property type="project" value="UniProtKB-ARBA"/>
</dbReference>
<reference evidence="8 9" key="1">
    <citation type="submission" date="2014-02" db="EMBL/GenBank/DDBJ databases">
        <title>Single nucleus genome sequencing reveals high similarity among nuclei of an endomycorrhizal fungus.</title>
        <authorList>
            <person name="Lin K."/>
            <person name="Geurts R."/>
            <person name="Zhang Z."/>
            <person name="Limpens E."/>
            <person name="Saunders D.G."/>
            <person name="Mu D."/>
            <person name="Pang E."/>
            <person name="Cao H."/>
            <person name="Cha H."/>
            <person name="Lin T."/>
            <person name="Zhou Q."/>
            <person name="Shang Y."/>
            <person name="Li Y."/>
            <person name="Ivanov S."/>
            <person name="Sharma T."/>
            <person name="Velzen R.V."/>
            <person name="Ruijter N.D."/>
            <person name="Aanen D.K."/>
            <person name="Win J."/>
            <person name="Kamoun S."/>
            <person name="Bisseling T."/>
            <person name="Huang S."/>
        </authorList>
    </citation>
    <scope>NUCLEOTIDE SEQUENCE [LARGE SCALE GENOMIC DNA]</scope>
    <source>
        <strain evidence="9">DAOM197198w</strain>
    </source>
</reference>
<comment type="caution">
    <text evidence="8">The sequence shown here is derived from an EMBL/GenBank/DDBJ whole genome shotgun (WGS) entry which is preliminary data.</text>
</comment>
<proteinExistence type="inferred from homology"/>
<feature type="compositionally biased region" description="Basic and acidic residues" evidence="5">
    <location>
        <begin position="133"/>
        <end position="143"/>
    </location>
</feature>
<keyword evidence="2" id="KW-0378">Hydrolase</keyword>
<evidence type="ECO:0000256" key="5">
    <source>
        <dbReference type="SAM" id="MobiDB-lite"/>
    </source>
</evidence>
<dbReference type="PANTHER" id="PTHR12341:SF7">
    <property type="entry name" value="5'-3' EXORIBONUCLEASE 1"/>
    <property type="match status" value="1"/>
</dbReference>
<evidence type="ECO:0000256" key="2">
    <source>
        <dbReference type="ARBA" id="ARBA00022801"/>
    </source>
</evidence>
<evidence type="ECO:0000313" key="9">
    <source>
        <dbReference type="Proteomes" id="UP000022910"/>
    </source>
</evidence>
<feature type="compositionally biased region" description="Low complexity" evidence="5">
    <location>
        <begin position="110"/>
        <end position="129"/>
    </location>
</feature>
<dbReference type="InterPro" id="IPR041412">
    <property type="entry name" value="Xrn1_helical"/>
</dbReference>
<evidence type="ECO:0000256" key="1">
    <source>
        <dbReference type="ARBA" id="ARBA00022722"/>
    </source>
</evidence>
<dbReference type="HOGENOM" id="CLU_363748_0_0_1"/>
<gene>
    <name evidence="8" type="ORF">RirG_238970</name>
</gene>
<evidence type="ECO:0000256" key="3">
    <source>
        <dbReference type="ARBA" id="ARBA00022839"/>
    </source>
</evidence>
<dbReference type="GO" id="GO:0003723">
    <property type="term" value="F:RNA binding"/>
    <property type="evidence" value="ECO:0007669"/>
    <property type="project" value="TreeGrafter"/>
</dbReference>
<keyword evidence="1" id="KW-0540">Nuclease</keyword>
<keyword evidence="3" id="KW-0269">Exonuclease</keyword>
<feature type="domain" description="Xrn1 helical" evidence="7">
    <location>
        <begin position="373"/>
        <end position="587"/>
    </location>
</feature>
<feature type="region of interest" description="Disordered" evidence="5">
    <location>
        <begin position="106"/>
        <end position="143"/>
    </location>
</feature>
<evidence type="ECO:0000259" key="7">
    <source>
        <dbReference type="Pfam" id="PF17846"/>
    </source>
</evidence>
<dbReference type="SMR" id="A0A015JG86"/>
<dbReference type="CDD" id="cd18673">
    <property type="entry name" value="PIN_XRN1-2-like"/>
    <property type="match status" value="1"/>
</dbReference>